<dbReference type="EMBL" id="JAATJE010000001">
    <property type="protein sequence ID" value="NJC33981.1"/>
    <property type="molecule type" value="Genomic_DNA"/>
</dbReference>
<feature type="domain" description="VOC" evidence="2">
    <location>
        <begin position="4"/>
        <end position="140"/>
    </location>
</feature>
<name>A0ABX0XMR6_9SPHN</name>
<dbReference type="InterPro" id="IPR051785">
    <property type="entry name" value="MMCE/EMCE_epimerase"/>
</dbReference>
<gene>
    <name evidence="3" type="ORF">GGR88_001455</name>
</gene>
<evidence type="ECO:0000259" key="2">
    <source>
        <dbReference type="PROSITE" id="PS51819"/>
    </source>
</evidence>
<proteinExistence type="predicted"/>
<accession>A0ABX0XMR6</accession>
<comment type="caution">
    <text evidence="3">The sequence shown here is derived from an EMBL/GenBank/DDBJ whole genome shotgun (WGS) entry which is preliminary data.</text>
</comment>
<dbReference type="PROSITE" id="PS51819">
    <property type="entry name" value="VOC"/>
    <property type="match status" value="1"/>
</dbReference>
<evidence type="ECO:0000313" key="3">
    <source>
        <dbReference type="EMBL" id="NJC33981.1"/>
    </source>
</evidence>
<keyword evidence="1" id="KW-0479">Metal-binding</keyword>
<dbReference type="InterPro" id="IPR037523">
    <property type="entry name" value="VOC_core"/>
</dbReference>
<evidence type="ECO:0000256" key="1">
    <source>
        <dbReference type="ARBA" id="ARBA00022723"/>
    </source>
</evidence>
<protein>
    <submittedName>
        <fullName evidence="3">Catechol 2,3-dioxygenase-like lactoylglutathione lyase family enzyme</fullName>
    </submittedName>
</protein>
<dbReference type="PANTHER" id="PTHR43048:SF6">
    <property type="entry name" value="BLR8189 PROTEIN"/>
    <property type="match status" value="1"/>
</dbReference>
<reference evidence="3 4" key="1">
    <citation type="submission" date="2020-03" db="EMBL/GenBank/DDBJ databases">
        <title>Genomic Encyclopedia of Type Strains, Phase IV (KMG-IV): sequencing the most valuable type-strain genomes for metagenomic binning, comparative biology and taxonomic classification.</title>
        <authorList>
            <person name="Goeker M."/>
        </authorList>
    </citation>
    <scope>NUCLEOTIDE SEQUENCE [LARGE SCALE GENOMIC DNA]</scope>
    <source>
        <strain evidence="3 4">DSM 27651</strain>
    </source>
</reference>
<organism evidence="3 4">
    <name type="scientific">Sphingomonas jejuensis</name>
    <dbReference type="NCBI Taxonomy" id="904715"/>
    <lineage>
        <taxon>Bacteria</taxon>
        <taxon>Pseudomonadati</taxon>
        <taxon>Pseudomonadota</taxon>
        <taxon>Alphaproteobacteria</taxon>
        <taxon>Sphingomonadales</taxon>
        <taxon>Sphingomonadaceae</taxon>
        <taxon>Sphingomonas</taxon>
    </lineage>
</organism>
<keyword evidence="4" id="KW-1185">Reference proteome</keyword>
<evidence type="ECO:0000313" key="4">
    <source>
        <dbReference type="Proteomes" id="UP000734218"/>
    </source>
</evidence>
<dbReference type="Proteomes" id="UP000734218">
    <property type="component" value="Unassembled WGS sequence"/>
</dbReference>
<dbReference type="InterPro" id="IPR029068">
    <property type="entry name" value="Glyas_Bleomycin-R_OHBP_Dase"/>
</dbReference>
<dbReference type="Gene3D" id="3.10.180.10">
    <property type="entry name" value="2,3-Dihydroxybiphenyl 1,2-Dioxygenase, domain 1"/>
    <property type="match status" value="1"/>
</dbReference>
<dbReference type="Pfam" id="PF00903">
    <property type="entry name" value="Glyoxalase"/>
    <property type="match status" value="1"/>
</dbReference>
<dbReference type="SUPFAM" id="SSF54593">
    <property type="entry name" value="Glyoxalase/Bleomycin resistance protein/Dihydroxybiphenyl dioxygenase"/>
    <property type="match status" value="1"/>
</dbReference>
<dbReference type="PANTHER" id="PTHR43048">
    <property type="entry name" value="METHYLMALONYL-COA EPIMERASE"/>
    <property type="match status" value="1"/>
</dbReference>
<dbReference type="InterPro" id="IPR004360">
    <property type="entry name" value="Glyas_Fos-R_dOase_dom"/>
</dbReference>
<sequence length="158" mass="17252">MIRGVHHLAISTPDLDRLVDCYTGWFGFERAGGGGWDRGNDRVDRMLQLDGSAARYAFLRLGNLYIEVFEFAAPDGVAVRPRMSDKGITHLCLYCDDVVAEHARLSALGMEFHCPPGGAAATRATYGRDCDGNVVELLQIVDPDCAFRFEALRGQGAG</sequence>
<dbReference type="RefSeq" id="WP_167953893.1">
    <property type="nucleotide sequence ID" value="NZ_JAATJE010000001.1"/>
</dbReference>